<sequence>MELMLVLPVEEQARFADRSWCQYANSDIFNLQRLTRFEDNMFDDPRDDEVQMLKVSTLGNLAYMSLHAPEQFRSRWKDLLARYLDLHRFKNRAVIRGGVPIAPPPSPPRHLR</sequence>
<organism evidence="1 2">
    <name type="scientific">Tribonema minus</name>
    <dbReference type="NCBI Taxonomy" id="303371"/>
    <lineage>
        <taxon>Eukaryota</taxon>
        <taxon>Sar</taxon>
        <taxon>Stramenopiles</taxon>
        <taxon>Ochrophyta</taxon>
        <taxon>PX clade</taxon>
        <taxon>Xanthophyceae</taxon>
        <taxon>Tribonematales</taxon>
        <taxon>Tribonemataceae</taxon>
        <taxon>Tribonema</taxon>
    </lineage>
</organism>
<dbReference type="EMBL" id="JAFCMP010000090">
    <property type="protein sequence ID" value="KAG5187459.1"/>
    <property type="molecule type" value="Genomic_DNA"/>
</dbReference>
<proteinExistence type="predicted"/>
<evidence type="ECO:0000313" key="1">
    <source>
        <dbReference type="EMBL" id="KAG5187459.1"/>
    </source>
</evidence>
<gene>
    <name evidence="1" type="ORF">JKP88DRAFT_243964</name>
</gene>
<reference evidence="1" key="1">
    <citation type="submission" date="2021-02" db="EMBL/GenBank/DDBJ databases">
        <title>First Annotated Genome of the Yellow-green Alga Tribonema minus.</title>
        <authorList>
            <person name="Mahan K.M."/>
        </authorList>
    </citation>
    <scope>NUCLEOTIDE SEQUENCE</scope>
    <source>
        <strain evidence="1">UTEX B ZZ1240</strain>
    </source>
</reference>
<keyword evidence="2" id="KW-1185">Reference proteome</keyword>
<accession>A0A835ZC12</accession>
<evidence type="ECO:0000313" key="2">
    <source>
        <dbReference type="Proteomes" id="UP000664859"/>
    </source>
</evidence>
<dbReference type="AlphaFoldDB" id="A0A835ZC12"/>
<dbReference type="Proteomes" id="UP000664859">
    <property type="component" value="Unassembled WGS sequence"/>
</dbReference>
<protein>
    <submittedName>
        <fullName evidence="1">Uncharacterized protein</fullName>
    </submittedName>
</protein>
<comment type="caution">
    <text evidence="1">The sequence shown here is derived from an EMBL/GenBank/DDBJ whole genome shotgun (WGS) entry which is preliminary data.</text>
</comment>
<name>A0A835ZC12_9STRA</name>